<sequence>MDKIKKVLIFFLPWSLRRRALIKWFGYDLHPSSRLGFCWVFPRKLIMKAYSRIDHFTVAIHLDRIEMEENSSIGRSNWITGFPSGTSSRHFQHQTTRNSVLILGSNSSITKHHHLDCTNLLKIGKFSTIAGYHTQILTHSLDLLENIQDSKPIIIGDYTFIGTNTVILGGSILPNHCVLGAKSLLNKAFHENWKLYGGVPAQPVRDIPKSAKYFSRLEGFVY</sequence>
<dbReference type="SUPFAM" id="SSF51161">
    <property type="entry name" value="Trimeric LpxA-like enzymes"/>
    <property type="match status" value="1"/>
</dbReference>
<dbReference type="InterPro" id="IPR011004">
    <property type="entry name" value="Trimer_LpxA-like_sf"/>
</dbReference>
<keyword evidence="1" id="KW-0012">Acyltransferase</keyword>
<dbReference type="EMBL" id="CP040812">
    <property type="protein sequence ID" value="QCY67993.1"/>
    <property type="molecule type" value="Genomic_DNA"/>
</dbReference>
<reference evidence="1 2" key="1">
    <citation type="submission" date="2019-06" db="EMBL/GenBank/DDBJ databases">
        <title>Complete genome sequence of Antarcticibacterium flavum KCTC 52984T from an Antarctic marine sediment.</title>
        <authorList>
            <person name="Lee Y.M."/>
            <person name="Shin S.C."/>
        </authorList>
    </citation>
    <scope>NUCLEOTIDE SEQUENCE [LARGE SCALE GENOMIC DNA]</scope>
    <source>
        <strain evidence="1 2">KCTC 52984</strain>
    </source>
</reference>
<evidence type="ECO:0000313" key="1">
    <source>
        <dbReference type="EMBL" id="QCY67993.1"/>
    </source>
</evidence>
<keyword evidence="1" id="KW-0808">Transferase</keyword>
<keyword evidence="2" id="KW-1185">Reference proteome</keyword>
<protein>
    <submittedName>
        <fullName evidence="1">Acyltransferase</fullName>
    </submittedName>
</protein>
<accession>A0A5B7X056</accession>
<dbReference type="Gene3D" id="2.160.10.10">
    <property type="entry name" value="Hexapeptide repeat proteins"/>
    <property type="match status" value="1"/>
</dbReference>
<proteinExistence type="predicted"/>
<dbReference type="AlphaFoldDB" id="A0A5B7X056"/>
<organism evidence="1 2">
    <name type="scientific">Antarcticibacterium flavum</name>
    <dbReference type="NCBI Taxonomy" id="2058175"/>
    <lineage>
        <taxon>Bacteria</taxon>
        <taxon>Pseudomonadati</taxon>
        <taxon>Bacteroidota</taxon>
        <taxon>Flavobacteriia</taxon>
        <taxon>Flavobacteriales</taxon>
        <taxon>Flavobacteriaceae</taxon>
        <taxon>Antarcticibacterium</taxon>
    </lineage>
</organism>
<dbReference type="OrthoDB" id="9814490at2"/>
<dbReference type="Proteomes" id="UP000309016">
    <property type="component" value="Chromosome"/>
</dbReference>
<evidence type="ECO:0000313" key="2">
    <source>
        <dbReference type="Proteomes" id="UP000309016"/>
    </source>
</evidence>
<name>A0A5B7X056_9FLAO</name>
<dbReference type="GO" id="GO:0016746">
    <property type="term" value="F:acyltransferase activity"/>
    <property type="evidence" value="ECO:0007669"/>
    <property type="project" value="UniProtKB-KW"/>
</dbReference>
<dbReference type="KEGG" id="afla:FHG64_00490"/>
<gene>
    <name evidence="1" type="ORF">FHG64_00490</name>
</gene>